<dbReference type="SUPFAM" id="SSF56436">
    <property type="entry name" value="C-type lectin-like"/>
    <property type="match status" value="1"/>
</dbReference>
<dbReference type="InterPro" id="IPR016186">
    <property type="entry name" value="C-type_lectin-like/link_sf"/>
</dbReference>
<dbReference type="AlphaFoldDB" id="A0A4R9JKH0"/>
<dbReference type="OrthoDB" id="345734at2"/>
<keyword evidence="3" id="KW-1185">Reference proteome</keyword>
<reference evidence="2" key="1">
    <citation type="journal article" date="2019" name="PLoS Negl. Trop. Dis.">
        <title>Revisiting the worldwide diversity of Leptospira species in the environment.</title>
        <authorList>
            <person name="Vincent A.T."/>
            <person name="Schiettekatte O."/>
            <person name="Bourhy P."/>
            <person name="Veyrier F.J."/>
            <person name="Picardeau M."/>
        </authorList>
    </citation>
    <scope>NUCLEOTIDE SEQUENCE [LARGE SCALE GENOMIC DNA]</scope>
    <source>
        <strain evidence="2">201702692</strain>
    </source>
</reference>
<evidence type="ECO:0000313" key="2">
    <source>
        <dbReference type="EMBL" id="TGL44778.1"/>
    </source>
</evidence>
<dbReference type="InterPro" id="IPR011448">
    <property type="entry name" value="DUF1554"/>
</dbReference>
<protein>
    <submittedName>
        <fullName evidence="2">DUF1554 domain-containing protein</fullName>
    </submittedName>
</protein>
<dbReference type="RefSeq" id="WP_135576837.1">
    <property type="nucleotide sequence ID" value="NZ_RQGA01000003.1"/>
</dbReference>
<sequence>MIRYLFIVLVFVSCNKDSLNNACDISSDSYLKSVFLFNLVGESKSYCSTGMVDLSPSIIVVNARQGSVSEGGGSLTIGSSTIFNVTLKEIPGAKVDIQLSISHPSYATVSPSELSFDSTNWSKPQNIQVTGINDSVANGNRPFRVTLVPTSEDSSLDLNPREIQMQISDNEKRLFLSASTYQGGGFGGVSGADAICASDIQCPPGSICKAMILNGTTRVASATANLGDGQIDWVLKPNAHYYLSDGVTLVSNTNGTSLFQFPFTTAVDSVNYGTWFGGVAGWIYDTNTSCFTWTAVVNTESGYILRTQQTSNLFLGATYACNNLLKLLCVEQ</sequence>
<comment type="caution">
    <text evidence="2">The sequence shown here is derived from an EMBL/GenBank/DDBJ whole genome shotgun (WGS) entry which is preliminary data.</text>
</comment>
<accession>A0A4R9JKH0</accession>
<proteinExistence type="predicted"/>
<dbReference type="Pfam" id="PF07588">
    <property type="entry name" value="DUF1554"/>
    <property type="match status" value="1"/>
</dbReference>
<dbReference type="InterPro" id="IPR016187">
    <property type="entry name" value="CTDL_fold"/>
</dbReference>
<name>A0A4R9JKH0_9LEPT</name>
<evidence type="ECO:0000313" key="3">
    <source>
        <dbReference type="Proteomes" id="UP000298125"/>
    </source>
</evidence>
<feature type="domain" description="DUF1554" evidence="1">
    <location>
        <begin position="182"/>
        <end position="303"/>
    </location>
</feature>
<dbReference type="Gene3D" id="3.10.100.10">
    <property type="entry name" value="Mannose-Binding Protein A, subunit A"/>
    <property type="match status" value="1"/>
</dbReference>
<organism evidence="2 3">
    <name type="scientific">Leptospira perdikensis</name>
    <dbReference type="NCBI Taxonomy" id="2484948"/>
    <lineage>
        <taxon>Bacteria</taxon>
        <taxon>Pseudomonadati</taxon>
        <taxon>Spirochaetota</taxon>
        <taxon>Spirochaetia</taxon>
        <taxon>Leptospirales</taxon>
        <taxon>Leptospiraceae</taxon>
        <taxon>Leptospira</taxon>
    </lineage>
</organism>
<gene>
    <name evidence="2" type="ORF">EHQ49_04745</name>
</gene>
<dbReference type="EMBL" id="RQGA01000003">
    <property type="protein sequence ID" value="TGL44778.1"/>
    <property type="molecule type" value="Genomic_DNA"/>
</dbReference>
<evidence type="ECO:0000259" key="1">
    <source>
        <dbReference type="Pfam" id="PF07588"/>
    </source>
</evidence>
<dbReference type="Proteomes" id="UP000298125">
    <property type="component" value="Unassembled WGS sequence"/>
</dbReference>